<dbReference type="Proteomes" id="UP000233524">
    <property type="component" value="Unassembled WGS sequence"/>
</dbReference>
<protein>
    <submittedName>
        <fullName evidence="2">Uncharacterized protein</fullName>
    </submittedName>
</protein>
<dbReference type="VEuPathDB" id="FungiDB:jhhlp_002607"/>
<dbReference type="InParanoid" id="A0A2N3NEG7"/>
<name>A0A2N3NEG7_9PEZI</name>
<feature type="transmembrane region" description="Helical" evidence="1">
    <location>
        <begin position="86"/>
        <end position="108"/>
    </location>
</feature>
<keyword evidence="1" id="KW-0812">Transmembrane</keyword>
<comment type="caution">
    <text evidence="2">The sequence shown here is derived from an EMBL/GenBank/DDBJ whole genome shotgun (WGS) entry which is preliminary data.</text>
</comment>
<accession>A0A2N3NEG7</accession>
<evidence type="ECO:0000313" key="3">
    <source>
        <dbReference type="Proteomes" id="UP000233524"/>
    </source>
</evidence>
<sequence length="211" mass="22660">MSEVSFLVFVTTSLTSAIPATVTLLASAITSVILPVTIAVALAIADLISAILASIEAVLVLILSPTVLLFPLRAIRIVLKPLVDVVRFLLAPLSYPVAGVTFCVSGLASFFLEFKFGTGAIVGLVAGFFLWRLSRFISYLFGWLEEKDLVAYTTPPLSTELESHDLPRLEYPSAPAAPPRRFRRPLATLAKARKSKWANGNGYGSGNGHAQ</sequence>
<organism evidence="2 3">
    <name type="scientific">Lomentospora prolificans</name>
    <dbReference type="NCBI Taxonomy" id="41688"/>
    <lineage>
        <taxon>Eukaryota</taxon>
        <taxon>Fungi</taxon>
        <taxon>Dikarya</taxon>
        <taxon>Ascomycota</taxon>
        <taxon>Pezizomycotina</taxon>
        <taxon>Sordariomycetes</taxon>
        <taxon>Hypocreomycetidae</taxon>
        <taxon>Microascales</taxon>
        <taxon>Microascaceae</taxon>
        <taxon>Lomentospora</taxon>
    </lineage>
</organism>
<evidence type="ECO:0000256" key="1">
    <source>
        <dbReference type="SAM" id="Phobius"/>
    </source>
</evidence>
<feature type="transmembrane region" description="Helical" evidence="1">
    <location>
        <begin position="58"/>
        <end position="79"/>
    </location>
</feature>
<evidence type="ECO:0000313" key="2">
    <source>
        <dbReference type="EMBL" id="PKS10850.1"/>
    </source>
</evidence>
<proteinExistence type="predicted"/>
<dbReference type="EMBL" id="NLAX01000008">
    <property type="protein sequence ID" value="PKS10850.1"/>
    <property type="molecule type" value="Genomic_DNA"/>
</dbReference>
<feature type="transmembrane region" description="Helical" evidence="1">
    <location>
        <begin position="114"/>
        <end position="131"/>
    </location>
</feature>
<dbReference type="OrthoDB" id="10591317at2759"/>
<keyword evidence="1" id="KW-1133">Transmembrane helix</keyword>
<reference evidence="2 3" key="1">
    <citation type="journal article" date="2017" name="G3 (Bethesda)">
        <title>First Draft Genome Sequence of the Pathogenic Fungus Lomentospora prolificans (Formerly Scedosporium prolificans).</title>
        <authorList>
            <person name="Luo R."/>
            <person name="Zimin A."/>
            <person name="Workman R."/>
            <person name="Fan Y."/>
            <person name="Pertea G."/>
            <person name="Grossman N."/>
            <person name="Wear M.P."/>
            <person name="Jia B."/>
            <person name="Miller H."/>
            <person name="Casadevall A."/>
            <person name="Timp W."/>
            <person name="Zhang S.X."/>
            <person name="Salzberg S.L."/>
        </authorList>
    </citation>
    <scope>NUCLEOTIDE SEQUENCE [LARGE SCALE GENOMIC DNA]</scope>
    <source>
        <strain evidence="2 3">JHH-5317</strain>
    </source>
</reference>
<gene>
    <name evidence="2" type="ORF">jhhlp_002607</name>
</gene>
<keyword evidence="1" id="KW-0472">Membrane</keyword>
<dbReference type="AlphaFoldDB" id="A0A2N3NEG7"/>
<keyword evidence="3" id="KW-1185">Reference proteome</keyword>